<evidence type="ECO:0000256" key="1">
    <source>
        <dbReference type="SAM" id="MobiDB-lite"/>
    </source>
</evidence>
<organism evidence="3 4">
    <name type="scientific">Flaviaesturariibacter amylovorans</name>
    <dbReference type="NCBI Taxonomy" id="1084520"/>
    <lineage>
        <taxon>Bacteria</taxon>
        <taxon>Pseudomonadati</taxon>
        <taxon>Bacteroidota</taxon>
        <taxon>Chitinophagia</taxon>
        <taxon>Chitinophagales</taxon>
        <taxon>Chitinophagaceae</taxon>
        <taxon>Flaviaestuariibacter</taxon>
    </lineage>
</organism>
<feature type="region of interest" description="Disordered" evidence="1">
    <location>
        <begin position="1"/>
        <end position="27"/>
    </location>
</feature>
<name>A0ABP8G7Y1_9BACT</name>
<dbReference type="Pfam" id="PF09557">
    <property type="entry name" value="DUF2382"/>
    <property type="match status" value="1"/>
</dbReference>
<proteinExistence type="predicted"/>
<dbReference type="Proteomes" id="UP001501725">
    <property type="component" value="Unassembled WGS sequence"/>
</dbReference>
<evidence type="ECO:0000259" key="2">
    <source>
        <dbReference type="Pfam" id="PF09557"/>
    </source>
</evidence>
<evidence type="ECO:0000313" key="4">
    <source>
        <dbReference type="Proteomes" id="UP001501725"/>
    </source>
</evidence>
<dbReference type="PANTHER" id="PTHR38463">
    <property type="entry name" value="STRESS RESPONSE PROTEIN YSNF"/>
    <property type="match status" value="1"/>
</dbReference>
<dbReference type="InterPro" id="IPR052967">
    <property type="entry name" value="Stress_Response_Assoc"/>
</dbReference>
<feature type="domain" description="DUF2382" evidence="2">
    <location>
        <begin position="44"/>
        <end position="154"/>
    </location>
</feature>
<reference evidence="4" key="1">
    <citation type="journal article" date="2019" name="Int. J. Syst. Evol. Microbiol.">
        <title>The Global Catalogue of Microorganisms (GCM) 10K type strain sequencing project: providing services to taxonomists for standard genome sequencing and annotation.</title>
        <authorList>
            <consortium name="The Broad Institute Genomics Platform"/>
            <consortium name="The Broad Institute Genome Sequencing Center for Infectious Disease"/>
            <person name="Wu L."/>
            <person name="Ma J."/>
        </authorList>
    </citation>
    <scope>NUCLEOTIDE SEQUENCE [LARGE SCALE GENOMIC DNA]</scope>
    <source>
        <strain evidence="4">JCM 17919</strain>
    </source>
</reference>
<dbReference type="RefSeq" id="WP_345252929.1">
    <property type="nucleotide sequence ID" value="NZ_BAABGY010000001.1"/>
</dbReference>
<dbReference type="PANTHER" id="PTHR38463:SF1">
    <property type="entry name" value="STRESS RESPONSE PROTEIN YSNF"/>
    <property type="match status" value="1"/>
</dbReference>
<sequence>MDENKDRIVLGPDGNPVSTHQEQQVGNEQPLQAAASANPGELVIPVIEESMTVDKELVETGKVRVRKIVTAEEHSINMPLIQEYYDVERVPTSKVYEKAPVPRQEGETIIVPVVKEVLVIEKRYEVIEEVRLTRKVSSVPHIQQVTLMKERVEVIRTDADGRNRLE</sequence>
<dbReference type="EMBL" id="BAABGY010000001">
    <property type="protein sequence ID" value="GAA4319144.1"/>
    <property type="molecule type" value="Genomic_DNA"/>
</dbReference>
<comment type="caution">
    <text evidence="3">The sequence shown here is derived from an EMBL/GenBank/DDBJ whole genome shotgun (WGS) entry which is preliminary data.</text>
</comment>
<keyword evidence="4" id="KW-1185">Reference proteome</keyword>
<dbReference type="InterPro" id="IPR019060">
    <property type="entry name" value="DUF2382"/>
</dbReference>
<gene>
    <name evidence="3" type="ORF">GCM10023184_03760</name>
</gene>
<feature type="compositionally biased region" description="Polar residues" evidence="1">
    <location>
        <begin position="16"/>
        <end position="27"/>
    </location>
</feature>
<protein>
    <recommendedName>
        <fullName evidence="2">DUF2382 domain-containing protein</fullName>
    </recommendedName>
</protein>
<evidence type="ECO:0000313" key="3">
    <source>
        <dbReference type="EMBL" id="GAA4319144.1"/>
    </source>
</evidence>
<accession>A0ABP8G7Y1</accession>